<evidence type="ECO:0000313" key="1">
    <source>
        <dbReference type="EMBL" id="OXM44505.1"/>
    </source>
</evidence>
<reference evidence="1 2" key="1">
    <citation type="submission" date="2017-07" db="EMBL/GenBank/DDBJ databases">
        <title>Amycolatopsis alba DSM 44262 Genome sequencing and assembly.</title>
        <authorList>
            <person name="Kaur N."/>
            <person name="Mayilraj S."/>
        </authorList>
    </citation>
    <scope>NUCLEOTIDE SEQUENCE [LARGE SCALE GENOMIC DNA]</scope>
    <source>
        <strain evidence="1 2">DSM 44262</strain>
    </source>
</reference>
<gene>
    <name evidence="1" type="ORF">CFP75_34375</name>
</gene>
<dbReference type="SUPFAM" id="SSF49695">
    <property type="entry name" value="gamma-Crystallin-like"/>
    <property type="match status" value="1"/>
</dbReference>
<protein>
    <recommendedName>
        <fullName evidence="3">Beta/gamma crystallin 'Greek key' domain-containing protein</fullName>
    </recommendedName>
</protein>
<keyword evidence="2" id="KW-1185">Reference proteome</keyword>
<sequence length="120" mass="12789">MVPGTATATVTALPGLSNRITFWDDTGYKDTYKDFEPGNGSENLDDVGFGDKASSFVNKTSTYWLIYEHKNRGGKALCVRPNSHLSNMDSVSFGDKMSSIVQARGAISSCNGATAIGSPN</sequence>
<dbReference type="InterPro" id="IPR011024">
    <property type="entry name" value="G_crystallin-like"/>
</dbReference>
<evidence type="ECO:0000313" key="2">
    <source>
        <dbReference type="Proteomes" id="UP000215563"/>
    </source>
</evidence>
<dbReference type="Gene3D" id="2.60.20.10">
    <property type="entry name" value="Crystallins"/>
    <property type="match status" value="1"/>
</dbReference>
<proteinExistence type="predicted"/>
<dbReference type="Proteomes" id="UP000215563">
    <property type="component" value="Unassembled WGS sequence"/>
</dbReference>
<accession>A0A229RD43</accession>
<name>A0A229RD43_AMYAL</name>
<evidence type="ECO:0008006" key="3">
    <source>
        <dbReference type="Google" id="ProtNLM"/>
    </source>
</evidence>
<dbReference type="AlphaFoldDB" id="A0A229RD43"/>
<organism evidence="1 2">
    <name type="scientific">Amycolatopsis alba DSM 44262</name>
    <dbReference type="NCBI Taxonomy" id="1125972"/>
    <lineage>
        <taxon>Bacteria</taxon>
        <taxon>Bacillati</taxon>
        <taxon>Actinomycetota</taxon>
        <taxon>Actinomycetes</taxon>
        <taxon>Pseudonocardiales</taxon>
        <taxon>Pseudonocardiaceae</taxon>
        <taxon>Amycolatopsis</taxon>
    </lineage>
</organism>
<comment type="caution">
    <text evidence="1">The sequence shown here is derived from an EMBL/GenBank/DDBJ whole genome shotgun (WGS) entry which is preliminary data.</text>
</comment>
<dbReference type="EMBL" id="NMQU01000119">
    <property type="protein sequence ID" value="OXM44505.1"/>
    <property type="molecule type" value="Genomic_DNA"/>
</dbReference>